<evidence type="ECO:0000313" key="2">
    <source>
        <dbReference type="Proteomes" id="UP000271162"/>
    </source>
</evidence>
<evidence type="ECO:0000313" key="3">
    <source>
        <dbReference type="WBParaSite" id="NBR_0000647701-mRNA-1"/>
    </source>
</evidence>
<dbReference type="STRING" id="27835.A0A0N4XUS0"/>
<dbReference type="WBParaSite" id="NBR_0000647701-mRNA-1">
    <property type="protein sequence ID" value="NBR_0000647701-mRNA-1"/>
    <property type="gene ID" value="NBR_0000647701"/>
</dbReference>
<sequence length="46" mass="5459">MISGYRRTFGKHSQIQVGRCLRPVDQLAPGKLLYRHDPVKKFELYR</sequence>
<reference evidence="3" key="1">
    <citation type="submission" date="2017-02" db="UniProtKB">
        <authorList>
            <consortium name="WormBaseParasite"/>
        </authorList>
    </citation>
    <scope>IDENTIFICATION</scope>
</reference>
<dbReference type="EMBL" id="UYSL01019803">
    <property type="protein sequence ID" value="VDL70067.1"/>
    <property type="molecule type" value="Genomic_DNA"/>
</dbReference>
<proteinExistence type="predicted"/>
<dbReference type="Proteomes" id="UP000271162">
    <property type="component" value="Unassembled WGS sequence"/>
</dbReference>
<reference evidence="1 2" key="2">
    <citation type="submission" date="2018-11" db="EMBL/GenBank/DDBJ databases">
        <authorList>
            <consortium name="Pathogen Informatics"/>
        </authorList>
    </citation>
    <scope>NUCLEOTIDE SEQUENCE [LARGE SCALE GENOMIC DNA]</scope>
</reference>
<name>A0A0N4XUS0_NIPBR</name>
<evidence type="ECO:0000313" key="1">
    <source>
        <dbReference type="EMBL" id="VDL70067.1"/>
    </source>
</evidence>
<gene>
    <name evidence="1" type="ORF">NBR_LOCUS6478</name>
</gene>
<accession>A0A0N4XUS0</accession>
<protein>
    <submittedName>
        <fullName evidence="3">30S ribosomal protein S4</fullName>
    </submittedName>
</protein>
<organism evidence="3">
    <name type="scientific">Nippostrongylus brasiliensis</name>
    <name type="common">Rat hookworm</name>
    <dbReference type="NCBI Taxonomy" id="27835"/>
    <lineage>
        <taxon>Eukaryota</taxon>
        <taxon>Metazoa</taxon>
        <taxon>Ecdysozoa</taxon>
        <taxon>Nematoda</taxon>
        <taxon>Chromadorea</taxon>
        <taxon>Rhabditida</taxon>
        <taxon>Rhabditina</taxon>
        <taxon>Rhabditomorpha</taxon>
        <taxon>Strongyloidea</taxon>
        <taxon>Heligmosomidae</taxon>
        <taxon>Nippostrongylus</taxon>
    </lineage>
</organism>
<keyword evidence="2" id="KW-1185">Reference proteome</keyword>
<dbReference type="AlphaFoldDB" id="A0A0N4XUS0"/>